<protein>
    <submittedName>
        <fullName evidence="1">Uncharacterized protein</fullName>
    </submittedName>
</protein>
<dbReference type="InterPro" id="IPR011051">
    <property type="entry name" value="RmlC_Cupin_sf"/>
</dbReference>
<dbReference type="AlphaFoldDB" id="A0A8H4VKF5"/>
<name>A0A8H4VKF5_9AGAR</name>
<comment type="caution">
    <text evidence="1">The sequence shown here is derived from an EMBL/GenBank/DDBJ whole genome shotgun (WGS) entry which is preliminary data.</text>
</comment>
<dbReference type="InterPro" id="IPR014710">
    <property type="entry name" value="RmlC-like_jellyroll"/>
</dbReference>
<proteinExistence type="predicted"/>
<gene>
    <name evidence="1" type="ORF">D9613_011160</name>
</gene>
<sequence>MPLVDLDALPPTIELGKGCTMTFLRNEPYLCRIHVTAIPASEGETLYVFPHWHDEHDELFRVVKGRLEVLIGTVTKQYVPEDGEIRIPKGVVHSMRTFHDEETIFEERTEPMDEQKELFFRNLLVDGQMPKDPLQAMIAMHNGDTRPAVPGHILWLERAITTVFGGYVAPFFGYKIKYHGLKEPNATTS</sequence>
<dbReference type="Proteomes" id="UP000521872">
    <property type="component" value="Unassembled WGS sequence"/>
</dbReference>
<evidence type="ECO:0000313" key="1">
    <source>
        <dbReference type="EMBL" id="KAF4613153.1"/>
    </source>
</evidence>
<dbReference type="EMBL" id="JAACJL010000046">
    <property type="protein sequence ID" value="KAF4613153.1"/>
    <property type="molecule type" value="Genomic_DNA"/>
</dbReference>
<dbReference type="SUPFAM" id="SSF51182">
    <property type="entry name" value="RmlC-like cupins"/>
    <property type="match status" value="1"/>
</dbReference>
<accession>A0A8H4VKF5</accession>
<dbReference type="CDD" id="cd02208">
    <property type="entry name" value="cupin_RmlC-like"/>
    <property type="match status" value="1"/>
</dbReference>
<dbReference type="Gene3D" id="2.60.120.10">
    <property type="entry name" value="Jelly Rolls"/>
    <property type="match status" value="1"/>
</dbReference>
<reference evidence="1 2" key="1">
    <citation type="submission" date="2019-12" db="EMBL/GenBank/DDBJ databases">
        <authorList>
            <person name="Floudas D."/>
            <person name="Bentzer J."/>
            <person name="Ahren D."/>
            <person name="Johansson T."/>
            <person name="Persson P."/>
            <person name="Tunlid A."/>
        </authorList>
    </citation>
    <scope>NUCLEOTIDE SEQUENCE [LARGE SCALE GENOMIC DNA]</scope>
    <source>
        <strain evidence="1 2">CBS 102.39</strain>
    </source>
</reference>
<keyword evidence="2" id="KW-1185">Reference proteome</keyword>
<organism evidence="1 2">
    <name type="scientific">Agrocybe pediades</name>
    <dbReference type="NCBI Taxonomy" id="84607"/>
    <lineage>
        <taxon>Eukaryota</taxon>
        <taxon>Fungi</taxon>
        <taxon>Dikarya</taxon>
        <taxon>Basidiomycota</taxon>
        <taxon>Agaricomycotina</taxon>
        <taxon>Agaricomycetes</taxon>
        <taxon>Agaricomycetidae</taxon>
        <taxon>Agaricales</taxon>
        <taxon>Agaricineae</taxon>
        <taxon>Strophariaceae</taxon>
        <taxon>Agrocybe</taxon>
    </lineage>
</organism>
<evidence type="ECO:0000313" key="2">
    <source>
        <dbReference type="Proteomes" id="UP000521872"/>
    </source>
</evidence>